<proteinExistence type="predicted"/>
<dbReference type="CDD" id="cd17040">
    <property type="entry name" value="Ubl_MoaD_like"/>
    <property type="match status" value="1"/>
</dbReference>
<evidence type="ECO:0000313" key="2">
    <source>
        <dbReference type="Proteomes" id="UP000235916"/>
    </source>
</evidence>
<protein>
    <submittedName>
        <fullName evidence="1">Molybdopterin synthase sulfur carrier subunit</fullName>
    </submittedName>
</protein>
<organism evidence="1 2">
    <name type="scientific">Kinneretia aquatilis</name>
    <dbReference type="NCBI Taxonomy" id="2070761"/>
    <lineage>
        <taxon>Bacteria</taxon>
        <taxon>Pseudomonadati</taxon>
        <taxon>Pseudomonadota</taxon>
        <taxon>Betaproteobacteria</taxon>
        <taxon>Burkholderiales</taxon>
        <taxon>Sphaerotilaceae</taxon>
        <taxon>Roseateles</taxon>
    </lineage>
</organism>
<dbReference type="SUPFAM" id="SSF54285">
    <property type="entry name" value="MoaD/ThiS"/>
    <property type="match status" value="1"/>
</dbReference>
<dbReference type="InterPro" id="IPR012675">
    <property type="entry name" value="Beta-grasp_dom_sf"/>
</dbReference>
<gene>
    <name evidence="1" type="ORF">C1O66_13695</name>
</gene>
<reference evidence="1 2" key="1">
    <citation type="submission" date="2018-01" db="EMBL/GenBank/DDBJ databases">
        <title>Draft genome sequence of Paucibacter aquatile CR182 isolated from freshwater of the Nakdong River.</title>
        <authorList>
            <person name="Choi A."/>
            <person name="Chung E.J."/>
        </authorList>
    </citation>
    <scope>NUCLEOTIDE SEQUENCE [LARGE SCALE GENOMIC DNA]</scope>
    <source>
        <strain evidence="1 2">CR182</strain>
    </source>
</reference>
<keyword evidence="2" id="KW-1185">Reference proteome</keyword>
<name>A0A2N8KYC3_9BURK</name>
<dbReference type="Pfam" id="PF02597">
    <property type="entry name" value="ThiS"/>
    <property type="match status" value="1"/>
</dbReference>
<dbReference type="Proteomes" id="UP000235916">
    <property type="component" value="Unassembled WGS sequence"/>
</dbReference>
<dbReference type="EMBL" id="POSP01000003">
    <property type="protein sequence ID" value="PND38469.1"/>
    <property type="molecule type" value="Genomic_DNA"/>
</dbReference>
<accession>A0A2N8KYC3</accession>
<dbReference type="InterPro" id="IPR016155">
    <property type="entry name" value="Mopterin_synth/thiamin_S_b"/>
</dbReference>
<dbReference type="RefSeq" id="WP_102768388.1">
    <property type="nucleotide sequence ID" value="NZ_POSP01000003.1"/>
</dbReference>
<dbReference type="Gene3D" id="3.10.20.30">
    <property type="match status" value="1"/>
</dbReference>
<evidence type="ECO:0000313" key="1">
    <source>
        <dbReference type="EMBL" id="PND38469.1"/>
    </source>
</evidence>
<dbReference type="InterPro" id="IPR003749">
    <property type="entry name" value="ThiS/MoaD-like"/>
</dbReference>
<dbReference type="OrthoDB" id="6894792at2"/>
<dbReference type="AlphaFoldDB" id="A0A2N8KYC3"/>
<sequence length="94" mass="10254">MKLMLPGALRSYAPQLQFELPQAEALNAQGLCTLDSLFDALDRRHPGLRFRVVDEQGLLRANMRIFVNGLGVRDLQHALAAEDLVAVVLALSGG</sequence>
<comment type="caution">
    <text evidence="1">The sequence shown here is derived from an EMBL/GenBank/DDBJ whole genome shotgun (WGS) entry which is preliminary data.</text>
</comment>